<dbReference type="AlphaFoldDB" id="A0A7I9YXS8"/>
<gene>
    <name evidence="2" type="ORF">MBOU_55130</name>
</gene>
<sequence>MSGTAPMLQAQPPLGIVPSVAKQGPNRNADRPARVDDVHRIAASMPHVKRLEGPKGNPIYQVGGKSFVFFRTPQPDAADPSTGERYPDVIMLWVESEGDKLALIQDDSSPFFTTPHFDGHLSVLVRGSRLGEIGLAELTELIQDAWLARASKTRAAAWLAAHHVEGA</sequence>
<evidence type="ECO:0008006" key="4">
    <source>
        <dbReference type="Google" id="ProtNLM"/>
    </source>
</evidence>
<accession>A0A7I9YXS8</accession>
<name>A0A7I9YXS8_MYCBU</name>
<organism evidence="2 3">
    <name type="scientific">Mycobacterium bourgelatii</name>
    <dbReference type="NCBI Taxonomy" id="1273442"/>
    <lineage>
        <taxon>Bacteria</taxon>
        <taxon>Bacillati</taxon>
        <taxon>Actinomycetota</taxon>
        <taxon>Actinomycetes</taxon>
        <taxon>Mycobacteriales</taxon>
        <taxon>Mycobacteriaceae</taxon>
        <taxon>Mycobacterium</taxon>
    </lineage>
</organism>
<dbReference type="Proteomes" id="UP000465360">
    <property type="component" value="Unassembled WGS sequence"/>
</dbReference>
<evidence type="ECO:0000313" key="3">
    <source>
        <dbReference type="Proteomes" id="UP000465360"/>
    </source>
</evidence>
<dbReference type="EMBL" id="BLKZ01000002">
    <property type="protein sequence ID" value="GFG93471.1"/>
    <property type="molecule type" value="Genomic_DNA"/>
</dbReference>
<reference evidence="2 3" key="1">
    <citation type="journal article" date="2019" name="Emerg. Microbes Infect.">
        <title>Comprehensive subspecies identification of 175 nontuberculous mycobacteria species based on 7547 genomic profiles.</title>
        <authorList>
            <person name="Matsumoto Y."/>
            <person name="Kinjo T."/>
            <person name="Motooka D."/>
            <person name="Nabeya D."/>
            <person name="Jung N."/>
            <person name="Uechi K."/>
            <person name="Horii T."/>
            <person name="Iida T."/>
            <person name="Fujita J."/>
            <person name="Nakamura S."/>
        </authorList>
    </citation>
    <scope>NUCLEOTIDE SEQUENCE [LARGE SCALE GENOMIC DNA]</scope>
    <source>
        <strain evidence="2 3">JCM 30725</strain>
    </source>
</reference>
<proteinExistence type="predicted"/>
<dbReference type="Pfam" id="PF04237">
    <property type="entry name" value="YjbR"/>
    <property type="match status" value="1"/>
</dbReference>
<keyword evidence="3" id="KW-1185">Reference proteome</keyword>
<protein>
    <recommendedName>
        <fullName evidence="4">MmcQ/YjbR family DNA-binding protein</fullName>
    </recommendedName>
</protein>
<dbReference type="InterPro" id="IPR058532">
    <property type="entry name" value="YjbR/MT2646/Rv2570-like"/>
</dbReference>
<feature type="region of interest" description="Disordered" evidence="1">
    <location>
        <begin position="1"/>
        <end position="34"/>
    </location>
</feature>
<evidence type="ECO:0000256" key="1">
    <source>
        <dbReference type="SAM" id="MobiDB-lite"/>
    </source>
</evidence>
<evidence type="ECO:0000313" key="2">
    <source>
        <dbReference type="EMBL" id="GFG93471.1"/>
    </source>
</evidence>
<comment type="caution">
    <text evidence="2">The sequence shown here is derived from an EMBL/GenBank/DDBJ whole genome shotgun (WGS) entry which is preliminary data.</text>
</comment>